<proteinExistence type="predicted"/>
<evidence type="ECO:0000313" key="2">
    <source>
        <dbReference type="EMBL" id="WWD17823.1"/>
    </source>
</evidence>
<protein>
    <submittedName>
        <fullName evidence="2">Uncharacterized protein</fullName>
    </submittedName>
</protein>
<dbReference type="KEGG" id="ksn:43588878"/>
<evidence type="ECO:0000313" key="3">
    <source>
        <dbReference type="Proteomes" id="UP000322225"/>
    </source>
</evidence>
<feature type="compositionally biased region" description="Low complexity" evidence="1">
    <location>
        <begin position="47"/>
        <end position="63"/>
    </location>
</feature>
<evidence type="ECO:0000256" key="1">
    <source>
        <dbReference type="SAM" id="MobiDB-lite"/>
    </source>
</evidence>
<keyword evidence="3" id="KW-1185">Reference proteome</keyword>
<dbReference type="AlphaFoldDB" id="A0AAJ8LFS8"/>
<dbReference type="RefSeq" id="XP_031860855.2">
    <property type="nucleotide sequence ID" value="XM_032004740.2"/>
</dbReference>
<gene>
    <name evidence="2" type="ORF">CI109_102266</name>
</gene>
<dbReference type="GeneID" id="43588878"/>
<accession>A0AAJ8LFS8</accession>
<reference evidence="2" key="1">
    <citation type="submission" date="2017-08" db="EMBL/GenBank/DDBJ databases">
        <authorList>
            <person name="Cuomo C."/>
            <person name="Billmyre B."/>
            <person name="Heitman J."/>
        </authorList>
    </citation>
    <scope>NUCLEOTIDE SEQUENCE</scope>
    <source>
        <strain evidence="2">CBS 12478</strain>
    </source>
</reference>
<dbReference type="Proteomes" id="UP000322225">
    <property type="component" value="Chromosome 4"/>
</dbReference>
<organism evidence="2 3">
    <name type="scientific">Kwoniella shandongensis</name>
    <dbReference type="NCBI Taxonomy" id="1734106"/>
    <lineage>
        <taxon>Eukaryota</taxon>
        <taxon>Fungi</taxon>
        <taxon>Dikarya</taxon>
        <taxon>Basidiomycota</taxon>
        <taxon>Agaricomycotina</taxon>
        <taxon>Tremellomycetes</taxon>
        <taxon>Tremellales</taxon>
        <taxon>Cryptococcaceae</taxon>
        <taxon>Kwoniella</taxon>
    </lineage>
</organism>
<feature type="region of interest" description="Disordered" evidence="1">
    <location>
        <begin position="38"/>
        <end position="104"/>
    </location>
</feature>
<name>A0AAJ8LFS8_9TREE</name>
<reference evidence="2" key="2">
    <citation type="submission" date="2024-01" db="EMBL/GenBank/DDBJ databases">
        <title>Comparative genomics of Cryptococcus and Kwoniella reveals pathogenesis evolution and contrasting modes of karyotype evolution via chromosome fusion or intercentromeric recombination.</title>
        <authorList>
            <person name="Coelho M.A."/>
            <person name="David-Palma M."/>
            <person name="Shea T."/>
            <person name="Bowers K."/>
            <person name="McGinley-Smith S."/>
            <person name="Mohammad A.W."/>
            <person name="Gnirke A."/>
            <person name="Yurkov A.M."/>
            <person name="Nowrousian M."/>
            <person name="Sun S."/>
            <person name="Cuomo C.A."/>
            <person name="Heitman J."/>
        </authorList>
    </citation>
    <scope>NUCLEOTIDE SEQUENCE</scope>
    <source>
        <strain evidence="2">CBS 12478</strain>
    </source>
</reference>
<sequence>MSDSSPRRLVTHVHGQTDIMVDSKESFKYGFSTQQLVDANRRKAEENSNTSSSVPSSSQKPNSLWRPSQTPQTRYAPLVSENPRELEGMNAYELQGSRPDPVELPAKTYSHVGTSLVGSVGGGLSTHTQQYIAEAHPLMDTGGITSRSDATGASPTSPTGPYCQLLC</sequence>
<dbReference type="EMBL" id="CP144054">
    <property type="protein sequence ID" value="WWD17823.1"/>
    <property type="molecule type" value="Genomic_DNA"/>
</dbReference>